<dbReference type="InterPro" id="IPR006121">
    <property type="entry name" value="HMA_dom"/>
</dbReference>
<evidence type="ECO:0000259" key="6">
    <source>
        <dbReference type="PROSITE" id="PS50846"/>
    </source>
</evidence>
<evidence type="ECO:0000256" key="3">
    <source>
        <dbReference type="ARBA" id="ARBA00023288"/>
    </source>
</evidence>
<keyword evidence="3" id="KW-0449">Lipoprotein</keyword>
<evidence type="ECO:0000256" key="4">
    <source>
        <dbReference type="ARBA" id="ARBA00023289"/>
    </source>
</evidence>
<feature type="domain" description="HMA" evidence="6">
    <location>
        <begin position="2"/>
        <end position="65"/>
    </location>
</feature>
<proteinExistence type="inferred from homology"/>
<dbReference type="PROSITE" id="PS50846">
    <property type="entry name" value="HMA_2"/>
    <property type="match status" value="1"/>
</dbReference>
<dbReference type="PANTHER" id="PTHR45811">
    <property type="entry name" value="COPPER TRANSPORT PROTEIN FAMILY-RELATED"/>
    <property type="match status" value="1"/>
</dbReference>
<gene>
    <name evidence="7" type="ORF">MKW94_018676</name>
</gene>
<dbReference type="Proteomes" id="UP001177140">
    <property type="component" value="Unassembled WGS sequence"/>
</dbReference>
<sequence>MQQKIIVDVDFHDDRCRQKAMKYVTCIIGINSISMDNEKKQMTVIGDFDAVAIVNKLRKKNYCTKIVSIGPAEQMPEPVEKPPEKPVVAPVVQKEKEPVIIYPYIPYYPPAHYSIISYEENYGSWFF</sequence>
<evidence type="ECO:0000313" key="7">
    <source>
        <dbReference type="EMBL" id="MCL7045336.1"/>
    </source>
</evidence>
<evidence type="ECO:0000256" key="2">
    <source>
        <dbReference type="ARBA" id="ARBA00022723"/>
    </source>
</evidence>
<reference evidence="7" key="1">
    <citation type="submission" date="2022-03" db="EMBL/GenBank/DDBJ databases">
        <title>A functionally conserved STORR gene fusion in Papaver species that diverged 16.8 million years ago.</title>
        <authorList>
            <person name="Catania T."/>
        </authorList>
    </citation>
    <scope>NUCLEOTIDE SEQUENCE</scope>
    <source>
        <strain evidence="7">S-191538</strain>
    </source>
</reference>
<organism evidence="7 8">
    <name type="scientific">Papaver nudicaule</name>
    <name type="common">Iceland poppy</name>
    <dbReference type="NCBI Taxonomy" id="74823"/>
    <lineage>
        <taxon>Eukaryota</taxon>
        <taxon>Viridiplantae</taxon>
        <taxon>Streptophyta</taxon>
        <taxon>Embryophyta</taxon>
        <taxon>Tracheophyta</taxon>
        <taxon>Spermatophyta</taxon>
        <taxon>Magnoliopsida</taxon>
        <taxon>Ranunculales</taxon>
        <taxon>Papaveraceae</taxon>
        <taxon>Papaveroideae</taxon>
        <taxon>Papaver</taxon>
    </lineage>
</organism>
<comment type="caution">
    <text evidence="7">The sequence shown here is derived from an EMBL/GenBank/DDBJ whole genome shotgun (WGS) entry which is preliminary data.</text>
</comment>
<dbReference type="Pfam" id="PF00403">
    <property type="entry name" value="HMA"/>
    <property type="match status" value="1"/>
</dbReference>
<dbReference type="EMBL" id="JAJJMA010268633">
    <property type="protein sequence ID" value="MCL7045336.1"/>
    <property type="molecule type" value="Genomic_DNA"/>
</dbReference>
<dbReference type="SUPFAM" id="SSF55008">
    <property type="entry name" value="HMA, heavy metal-associated domain"/>
    <property type="match status" value="1"/>
</dbReference>
<dbReference type="AlphaFoldDB" id="A0AA41VQ07"/>
<dbReference type="InterPro" id="IPR051863">
    <property type="entry name" value="HIPP"/>
</dbReference>
<accession>A0AA41VQ07</accession>
<evidence type="ECO:0000256" key="1">
    <source>
        <dbReference type="ARBA" id="ARBA00022481"/>
    </source>
</evidence>
<evidence type="ECO:0000256" key="5">
    <source>
        <dbReference type="ARBA" id="ARBA00024045"/>
    </source>
</evidence>
<keyword evidence="2" id="KW-0479">Metal-binding</keyword>
<dbReference type="Gene3D" id="3.30.70.100">
    <property type="match status" value="1"/>
</dbReference>
<name>A0AA41VQ07_PAPNU</name>
<keyword evidence="8" id="KW-1185">Reference proteome</keyword>
<protein>
    <recommendedName>
        <fullName evidence="6">HMA domain-containing protein</fullName>
    </recommendedName>
</protein>
<evidence type="ECO:0000313" key="8">
    <source>
        <dbReference type="Proteomes" id="UP001177140"/>
    </source>
</evidence>
<dbReference type="GO" id="GO:0046872">
    <property type="term" value="F:metal ion binding"/>
    <property type="evidence" value="ECO:0007669"/>
    <property type="project" value="UniProtKB-KW"/>
</dbReference>
<dbReference type="InterPro" id="IPR036163">
    <property type="entry name" value="HMA_dom_sf"/>
</dbReference>
<keyword evidence="1" id="KW-0488">Methylation</keyword>
<comment type="similarity">
    <text evidence="5">Belongs to the HIPP family.</text>
</comment>
<keyword evidence="4" id="KW-0636">Prenylation</keyword>
<dbReference type="PANTHER" id="PTHR45811:SF49">
    <property type="entry name" value="OS04G0667600 PROTEIN"/>
    <property type="match status" value="1"/>
</dbReference>